<dbReference type="AlphaFoldDB" id="A0A810N2C1"/>
<protein>
    <submittedName>
        <fullName evidence="2">Uncharacterized protein</fullName>
    </submittedName>
</protein>
<dbReference type="Proteomes" id="UP000680866">
    <property type="component" value="Chromosome"/>
</dbReference>
<accession>A0A810N2C1</accession>
<proteinExistence type="predicted"/>
<keyword evidence="3" id="KW-1185">Reference proteome</keyword>
<keyword evidence="1" id="KW-0472">Membrane</keyword>
<keyword evidence="1" id="KW-0812">Transmembrane</keyword>
<sequence>MPSGSVIDVAVAIRAALRRSALVYALAGVTLGAAAFVADEVPPAVAQFVTPLVSSGSAWGLVALVIGYVAWTYRSAAVVAVGVLALSTVTYYALILVVSQRWNAGVQPWEVDSAAVSLSGLASVARAMTFWLVASVGAGVFMGWLGQAVRRGTTRLQSIASGIAMGFLPGEGTYAIFQIVVLWGGPVDSFHWSRLLSAVVQVTLAVVVVSVLLWLRRRSISWWVFVVTAAASVVAGTTLWHLVASVRMVM</sequence>
<reference evidence="2" key="1">
    <citation type="submission" date="2020-08" db="EMBL/GenBank/DDBJ databases">
        <title>Whole genome shotgun sequence of Polymorphospora rubra NBRC 101157.</title>
        <authorList>
            <person name="Komaki H."/>
            <person name="Tamura T."/>
        </authorList>
    </citation>
    <scope>NUCLEOTIDE SEQUENCE</scope>
    <source>
        <strain evidence="2">NBRC 101157</strain>
    </source>
</reference>
<feature type="transmembrane region" description="Helical" evidence="1">
    <location>
        <begin position="195"/>
        <end position="215"/>
    </location>
</feature>
<feature type="transmembrane region" description="Helical" evidence="1">
    <location>
        <begin position="118"/>
        <end position="146"/>
    </location>
</feature>
<gene>
    <name evidence="2" type="ORF">Prubr_45470</name>
</gene>
<evidence type="ECO:0000256" key="1">
    <source>
        <dbReference type="SAM" id="Phobius"/>
    </source>
</evidence>
<dbReference type="EMBL" id="AP023359">
    <property type="protein sequence ID" value="BCJ67526.1"/>
    <property type="molecule type" value="Genomic_DNA"/>
</dbReference>
<evidence type="ECO:0000313" key="2">
    <source>
        <dbReference type="EMBL" id="BCJ67526.1"/>
    </source>
</evidence>
<feature type="transmembrane region" description="Helical" evidence="1">
    <location>
        <begin position="76"/>
        <end position="98"/>
    </location>
</feature>
<organism evidence="2 3">
    <name type="scientific">Polymorphospora rubra</name>
    <dbReference type="NCBI Taxonomy" id="338584"/>
    <lineage>
        <taxon>Bacteria</taxon>
        <taxon>Bacillati</taxon>
        <taxon>Actinomycetota</taxon>
        <taxon>Actinomycetes</taxon>
        <taxon>Micromonosporales</taxon>
        <taxon>Micromonosporaceae</taxon>
        <taxon>Polymorphospora</taxon>
    </lineage>
</organism>
<feature type="transmembrane region" description="Helical" evidence="1">
    <location>
        <begin position="44"/>
        <end position="69"/>
    </location>
</feature>
<evidence type="ECO:0000313" key="3">
    <source>
        <dbReference type="Proteomes" id="UP000680866"/>
    </source>
</evidence>
<name>A0A810N2C1_9ACTN</name>
<keyword evidence="1" id="KW-1133">Transmembrane helix</keyword>
<dbReference type="KEGG" id="pry:Prubr_45470"/>
<feature type="transmembrane region" description="Helical" evidence="1">
    <location>
        <begin position="158"/>
        <end position="183"/>
    </location>
</feature>
<feature type="transmembrane region" description="Helical" evidence="1">
    <location>
        <begin position="222"/>
        <end position="243"/>
    </location>
</feature>
<feature type="transmembrane region" description="Helical" evidence="1">
    <location>
        <begin position="21"/>
        <end position="38"/>
    </location>
</feature>